<sequence length="627" mass="69619">MAEISRDIPSVLLPLAPEPGESLMGLVSRVAARNMHGTVAHILAAAKYPHHAHFDMAISRPERLTDLARVLGVTKADLVERFHEPVPTPYRTIRVDFFGTNVMACDLDFRARRICPRTLRETPHHRAIWNHRLVPWCTETGGLVIERCPACAADLRWHRAEGVAVCDACKEDLRQFDSTFDEGLRHIVDPLLDLISPDPARYEPAILRLHPDVRDIGRGAAFELGWTLACAFGGPAGETPRQRQSKLPRDTIVDTLVQAADLLTAWPGCIEDLLASFGRSNDAITLDRTVRRLRADFRPRRSWPELSELVVKAHPSIFTWSVRSRGVVHDFAPGLVGGQEAIRLLGMGSRKFTHLYRSGLVDQIVRSGGERHAFATYDATSLTAASEVFRDRMRVTAAAEKLGTTYHGIEQLICLEVLEEITDARVLAVSLGRQISRSGFEELEADIRRAAVASGDGWVPAYDALKAMGSAEKPYGPLLVAMRDRLQPFALEVGEAPLLARVRLPNRRCLRDARLAFEPMAHPNFLFDDQISRIDAVDVLNLTPATLLKSIAGELGDAKTAATRLHREVVLRMARRRIAAGEIRHRWMEGARKVPEALKPGGPIPRLGPAGWDRAIVEFHMEGARHG</sequence>
<proteinExistence type="predicted"/>
<name>A0A7Y7QXN7_9SPHN</name>
<dbReference type="EMBL" id="JABYQV010000017">
    <property type="protein sequence ID" value="NVP32617.1"/>
    <property type="molecule type" value="Genomic_DNA"/>
</dbReference>
<dbReference type="AlphaFoldDB" id="A0A7Y7QXN7"/>
<reference evidence="2 3" key="1">
    <citation type="submission" date="2020-05" db="EMBL/GenBank/DDBJ databases">
        <title>Draft Genome Sequences of Sphingomonas sp. Isolated from the International Space Station.</title>
        <authorList>
            <person name="Bijlani S."/>
            <person name="Singh N.K."/>
            <person name="Mason C.E."/>
            <person name="Wang C.C."/>
            <person name="Venkateswaran K."/>
        </authorList>
    </citation>
    <scope>NUCLEOTIDE SEQUENCE [LARGE SCALE GENOMIC DNA]</scope>
    <source>
        <strain evidence="2">ISS-IIF7SWP</strain>
    </source>
</reference>
<gene>
    <name evidence="2" type="ORF">HLV41_16390</name>
</gene>
<dbReference type="RefSeq" id="WP_061780656.1">
    <property type="nucleotide sequence ID" value="NZ_JABEOW010000006.1"/>
</dbReference>
<dbReference type="InterPro" id="IPR009492">
    <property type="entry name" value="TniQ"/>
</dbReference>
<accession>A0A7Y7QXN7</accession>
<dbReference type="GeneID" id="78487075"/>
<comment type="caution">
    <text evidence="2">The sequence shown here is derived from an EMBL/GenBank/DDBJ whole genome shotgun (WGS) entry which is preliminary data.</text>
</comment>
<evidence type="ECO:0000259" key="1">
    <source>
        <dbReference type="Pfam" id="PF06527"/>
    </source>
</evidence>
<evidence type="ECO:0000313" key="3">
    <source>
        <dbReference type="Proteomes" id="UP000531581"/>
    </source>
</evidence>
<feature type="domain" description="TniQ" evidence="1">
    <location>
        <begin position="15"/>
        <end position="139"/>
    </location>
</feature>
<evidence type="ECO:0000313" key="2">
    <source>
        <dbReference type="EMBL" id="NVP32617.1"/>
    </source>
</evidence>
<dbReference type="Pfam" id="PF06527">
    <property type="entry name" value="TniQ"/>
    <property type="match status" value="1"/>
</dbReference>
<protein>
    <submittedName>
        <fullName evidence="2">TniQ family protein</fullName>
    </submittedName>
</protein>
<dbReference type="Proteomes" id="UP000531581">
    <property type="component" value="Unassembled WGS sequence"/>
</dbReference>
<organism evidence="2 3">
    <name type="scientific">Sphingomonas sanguinis</name>
    <dbReference type="NCBI Taxonomy" id="33051"/>
    <lineage>
        <taxon>Bacteria</taxon>
        <taxon>Pseudomonadati</taxon>
        <taxon>Pseudomonadota</taxon>
        <taxon>Alphaproteobacteria</taxon>
        <taxon>Sphingomonadales</taxon>
        <taxon>Sphingomonadaceae</taxon>
        <taxon>Sphingomonas</taxon>
    </lineage>
</organism>